<evidence type="ECO:0000313" key="2">
    <source>
        <dbReference type="Proteomes" id="UP000184088"/>
    </source>
</evidence>
<keyword evidence="2" id="KW-1185">Reference proteome</keyword>
<dbReference type="Proteomes" id="UP000184088">
    <property type="component" value="Unassembled WGS sequence"/>
</dbReference>
<evidence type="ECO:0000313" key="1">
    <source>
        <dbReference type="EMBL" id="SHF87284.1"/>
    </source>
</evidence>
<sequence>MGHGYKVIQCGNGKYRVVMIISEHDNEDEAVKAMREALKNKSNEIMKRGIEELRKQDINAVTFEDAIKAMTLEELERFLKREIEIYKPACK</sequence>
<accession>A0A1M5F6U5</accession>
<protein>
    <submittedName>
        <fullName evidence="1">Uncharacterized protein</fullName>
    </submittedName>
</protein>
<dbReference type="EMBL" id="FQVH01000056">
    <property type="protein sequence ID" value="SHF87284.1"/>
    <property type="molecule type" value="Genomic_DNA"/>
</dbReference>
<reference evidence="1 2" key="1">
    <citation type="submission" date="2016-11" db="EMBL/GenBank/DDBJ databases">
        <authorList>
            <person name="Jaros S."/>
            <person name="Januszkiewicz K."/>
            <person name="Wedrychowicz H."/>
        </authorList>
    </citation>
    <scope>NUCLEOTIDE SEQUENCE [LARGE SCALE GENOMIC DNA]</scope>
    <source>
        <strain evidence="1 2">DSM 17918</strain>
    </source>
</reference>
<dbReference type="AlphaFoldDB" id="A0A1M5F6U5"/>
<proteinExistence type="predicted"/>
<organism evidence="1 2">
    <name type="scientific">Caldanaerobius fijiensis DSM 17918</name>
    <dbReference type="NCBI Taxonomy" id="1121256"/>
    <lineage>
        <taxon>Bacteria</taxon>
        <taxon>Bacillati</taxon>
        <taxon>Bacillota</taxon>
        <taxon>Clostridia</taxon>
        <taxon>Thermoanaerobacterales</taxon>
        <taxon>Thermoanaerobacteraceae</taxon>
        <taxon>Caldanaerobius</taxon>
    </lineage>
</organism>
<name>A0A1M5F6U5_9THEO</name>
<gene>
    <name evidence="1" type="ORF">SAMN02746089_02696</name>
</gene>